<comment type="caution">
    <text evidence="3">The sequence shown here is derived from an EMBL/GenBank/DDBJ whole genome shotgun (WGS) entry which is preliminary data.</text>
</comment>
<dbReference type="PANTHER" id="PTHR30486">
    <property type="entry name" value="TWITCHING MOTILITY PROTEIN PILT"/>
    <property type="match status" value="1"/>
</dbReference>
<evidence type="ECO:0000313" key="3">
    <source>
        <dbReference type="EMBL" id="GAI76678.1"/>
    </source>
</evidence>
<accession>X1R803</accession>
<dbReference type="GO" id="GO:0016887">
    <property type="term" value="F:ATP hydrolysis activity"/>
    <property type="evidence" value="ECO:0007669"/>
    <property type="project" value="InterPro"/>
</dbReference>
<feature type="non-terminal residue" evidence="3">
    <location>
        <position position="140"/>
    </location>
</feature>
<sequence>MQVPTIEQLGLPEVCRSLVVKRSGLIVVTGPTGCGKSTSLASMMDYLNRGEKRKVITIEDPIEFVHQDNMCVFSQRELGTDTKSFANALKYCLRQDPDVILVGEMRDLETMAAALTAAETGHLVLTTLHTPSAPQAIDRF</sequence>
<evidence type="ECO:0000256" key="1">
    <source>
        <dbReference type="ARBA" id="ARBA00006611"/>
    </source>
</evidence>
<dbReference type="Pfam" id="PF00437">
    <property type="entry name" value="T2SSE"/>
    <property type="match status" value="1"/>
</dbReference>
<dbReference type="SUPFAM" id="SSF52540">
    <property type="entry name" value="P-loop containing nucleoside triphosphate hydrolases"/>
    <property type="match status" value="1"/>
</dbReference>
<dbReference type="EMBL" id="BARW01007817">
    <property type="protein sequence ID" value="GAI76678.1"/>
    <property type="molecule type" value="Genomic_DNA"/>
</dbReference>
<name>X1R803_9ZZZZ</name>
<dbReference type="InterPro" id="IPR001482">
    <property type="entry name" value="T2SS/T4SS_dom"/>
</dbReference>
<reference evidence="3" key="1">
    <citation type="journal article" date="2014" name="Front. Microbiol.">
        <title>High frequency of phylogenetically diverse reductive dehalogenase-homologous genes in deep subseafloor sedimentary metagenomes.</title>
        <authorList>
            <person name="Kawai M."/>
            <person name="Futagami T."/>
            <person name="Toyoda A."/>
            <person name="Takaki Y."/>
            <person name="Nishi S."/>
            <person name="Hori S."/>
            <person name="Arai W."/>
            <person name="Tsubouchi T."/>
            <person name="Morono Y."/>
            <person name="Uchiyama I."/>
            <person name="Ito T."/>
            <person name="Fujiyama A."/>
            <person name="Inagaki F."/>
            <person name="Takami H."/>
        </authorList>
    </citation>
    <scope>NUCLEOTIDE SEQUENCE</scope>
    <source>
        <strain evidence="3">Expedition CK06-06</strain>
    </source>
</reference>
<organism evidence="3">
    <name type="scientific">marine sediment metagenome</name>
    <dbReference type="NCBI Taxonomy" id="412755"/>
    <lineage>
        <taxon>unclassified sequences</taxon>
        <taxon>metagenomes</taxon>
        <taxon>ecological metagenomes</taxon>
    </lineage>
</organism>
<evidence type="ECO:0000259" key="2">
    <source>
        <dbReference type="PROSITE" id="PS00662"/>
    </source>
</evidence>
<dbReference type="PROSITE" id="PS00662">
    <property type="entry name" value="T2SP_E"/>
    <property type="match status" value="1"/>
</dbReference>
<feature type="domain" description="Bacterial type II secretion system protein E" evidence="2">
    <location>
        <begin position="93"/>
        <end position="107"/>
    </location>
</feature>
<dbReference type="AlphaFoldDB" id="X1R803"/>
<protein>
    <recommendedName>
        <fullName evidence="2">Bacterial type II secretion system protein E domain-containing protein</fullName>
    </recommendedName>
</protein>
<proteinExistence type="inferred from homology"/>
<dbReference type="InterPro" id="IPR050921">
    <property type="entry name" value="T4SS_GSP_E_ATPase"/>
</dbReference>
<dbReference type="InterPro" id="IPR027417">
    <property type="entry name" value="P-loop_NTPase"/>
</dbReference>
<gene>
    <name evidence="3" type="ORF">S12H4_16198</name>
</gene>
<comment type="similarity">
    <text evidence="1">Belongs to the GSP E family.</text>
</comment>
<dbReference type="Gene3D" id="3.40.50.300">
    <property type="entry name" value="P-loop containing nucleotide triphosphate hydrolases"/>
    <property type="match status" value="1"/>
</dbReference>